<dbReference type="OrthoDB" id="196564at2"/>
<dbReference type="PANTHER" id="PTHR35377">
    <property type="entry name" value="ANTITOXIN VAPB49-RELATED-RELATED"/>
    <property type="match status" value="1"/>
</dbReference>
<dbReference type="Gene3D" id="3.40.1620.10">
    <property type="entry name" value="YefM-like domain"/>
    <property type="match status" value="1"/>
</dbReference>
<comment type="function">
    <text evidence="2">Antitoxin component of a type II toxin-antitoxin (TA) system.</text>
</comment>
<comment type="similarity">
    <text evidence="1 2">Belongs to the phD/YefM antitoxin family.</text>
</comment>
<evidence type="ECO:0000313" key="3">
    <source>
        <dbReference type="EMBL" id="RXK55734.1"/>
    </source>
</evidence>
<reference evidence="3 4" key="1">
    <citation type="submission" date="2019-01" db="EMBL/GenBank/DDBJ databases">
        <title>Lacunisphaera sp. strain TWA-58.</title>
        <authorList>
            <person name="Chen W.-M."/>
        </authorList>
    </citation>
    <scope>NUCLEOTIDE SEQUENCE [LARGE SCALE GENOMIC DNA]</scope>
    <source>
        <strain evidence="3 4">TWA-58</strain>
    </source>
</reference>
<dbReference type="EMBL" id="SDHX01000001">
    <property type="protein sequence ID" value="RXK55734.1"/>
    <property type="molecule type" value="Genomic_DNA"/>
</dbReference>
<dbReference type="PANTHER" id="PTHR35377:SF8">
    <property type="entry name" value="ANTITOXIN VAPB22"/>
    <property type="match status" value="1"/>
</dbReference>
<dbReference type="AlphaFoldDB" id="A0A4Q1C9S1"/>
<protein>
    <recommendedName>
        <fullName evidence="2">Antitoxin</fullName>
    </recommendedName>
</protein>
<keyword evidence="4" id="KW-1185">Reference proteome</keyword>
<dbReference type="Proteomes" id="UP000290218">
    <property type="component" value="Unassembled WGS sequence"/>
</dbReference>
<evidence type="ECO:0000313" key="4">
    <source>
        <dbReference type="Proteomes" id="UP000290218"/>
    </source>
</evidence>
<dbReference type="NCBIfam" id="TIGR01552">
    <property type="entry name" value="phd_fam"/>
    <property type="match status" value="1"/>
</dbReference>
<gene>
    <name evidence="3" type="ORF">ESB00_07575</name>
</gene>
<name>A0A4Q1C9S1_9BACT</name>
<proteinExistence type="inferred from homology"/>
<comment type="caution">
    <text evidence="3">The sequence shown here is derived from an EMBL/GenBank/DDBJ whole genome shotgun (WGS) entry which is preliminary data.</text>
</comment>
<dbReference type="Pfam" id="PF02604">
    <property type="entry name" value="PhdYeFM_antitox"/>
    <property type="match status" value="1"/>
</dbReference>
<organism evidence="3 4">
    <name type="scientific">Oleiharenicola lentus</name>
    <dbReference type="NCBI Taxonomy" id="2508720"/>
    <lineage>
        <taxon>Bacteria</taxon>
        <taxon>Pseudomonadati</taxon>
        <taxon>Verrucomicrobiota</taxon>
        <taxon>Opitutia</taxon>
        <taxon>Opitutales</taxon>
        <taxon>Opitutaceae</taxon>
        <taxon>Oleiharenicola</taxon>
    </lineage>
</organism>
<dbReference type="SUPFAM" id="SSF143120">
    <property type="entry name" value="YefM-like"/>
    <property type="match status" value="1"/>
</dbReference>
<evidence type="ECO:0000256" key="2">
    <source>
        <dbReference type="RuleBase" id="RU362080"/>
    </source>
</evidence>
<dbReference type="InterPro" id="IPR051416">
    <property type="entry name" value="phD-YefM_TA_antitoxins"/>
</dbReference>
<dbReference type="InterPro" id="IPR036165">
    <property type="entry name" value="YefM-like_sf"/>
</dbReference>
<dbReference type="RefSeq" id="WP_129047099.1">
    <property type="nucleotide sequence ID" value="NZ_SDHX01000001.1"/>
</dbReference>
<dbReference type="InterPro" id="IPR006442">
    <property type="entry name" value="Antitoxin_Phd/YefM"/>
</dbReference>
<sequence>MKSHSTTVGVFEAKNSLSELIERVGRGGEVTITKHDTPVAKLVPAIDSLAAARLKATKELRVMSRKYRLKGLSARELIAKGRR</sequence>
<accession>A0A4Q1C9S1</accession>
<evidence type="ECO:0000256" key="1">
    <source>
        <dbReference type="ARBA" id="ARBA00009981"/>
    </source>
</evidence>